<evidence type="ECO:0000313" key="2">
    <source>
        <dbReference type="Proteomes" id="UP001215280"/>
    </source>
</evidence>
<evidence type="ECO:0000313" key="1">
    <source>
        <dbReference type="EMBL" id="KAJ7731692.1"/>
    </source>
</evidence>
<sequence>MLQRGTLLVNALSGVVSVKDVYKEPTAYHLPIISMQFQFLVAFVAVCLTLTVSAAPVAENAAIARAPVRIVCQYEALCLPCAHNLGAHCGGSPRTRLRPVFLHLIEIPSRTYQNFTVSDFDFDITPFDLPHKHIHCGPFPRVLSFLSCSALHWTG</sequence>
<name>A0AAD7MTT8_9AGAR</name>
<reference evidence="1" key="1">
    <citation type="submission" date="2023-03" db="EMBL/GenBank/DDBJ databases">
        <title>Massive genome expansion in bonnet fungi (Mycena s.s.) driven by repeated elements and novel gene families across ecological guilds.</title>
        <authorList>
            <consortium name="Lawrence Berkeley National Laboratory"/>
            <person name="Harder C.B."/>
            <person name="Miyauchi S."/>
            <person name="Viragh M."/>
            <person name="Kuo A."/>
            <person name="Thoen E."/>
            <person name="Andreopoulos B."/>
            <person name="Lu D."/>
            <person name="Skrede I."/>
            <person name="Drula E."/>
            <person name="Henrissat B."/>
            <person name="Morin E."/>
            <person name="Kohler A."/>
            <person name="Barry K."/>
            <person name="LaButti K."/>
            <person name="Morin E."/>
            <person name="Salamov A."/>
            <person name="Lipzen A."/>
            <person name="Mereny Z."/>
            <person name="Hegedus B."/>
            <person name="Baldrian P."/>
            <person name="Stursova M."/>
            <person name="Weitz H."/>
            <person name="Taylor A."/>
            <person name="Grigoriev I.V."/>
            <person name="Nagy L.G."/>
            <person name="Martin F."/>
            <person name="Kauserud H."/>
        </authorList>
    </citation>
    <scope>NUCLEOTIDE SEQUENCE</scope>
    <source>
        <strain evidence="1">CBHHK188m</strain>
    </source>
</reference>
<keyword evidence="2" id="KW-1185">Reference proteome</keyword>
<proteinExistence type="predicted"/>
<dbReference type="EMBL" id="JARJLG010000181">
    <property type="protein sequence ID" value="KAJ7731692.1"/>
    <property type="molecule type" value="Genomic_DNA"/>
</dbReference>
<dbReference type="Proteomes" id="UP001215280">
    <property type="component" value="Unassembled WGS sequence"/>
</dbReference>
<protein>
    <submittedName>
        <fullName evidence="1">Uncharacterized protein</fullName>
    </submittedName>
</protein>
<gene>
    <name evidence="1" type="ORF">DFH07DRAFT_1065688</name>
</gene>
<comment type="caution">
    <text evidence="1">The sequence shown here is derived from an EMBL/GenBank/DDBJ whole genome shotgun (WGS) entry which is preliminary data.</text>
</comment>
<dbReference type="AlphaFoldDB" id="A0AAD7MTT8"/>
<organism evidence="1 2">
    <name type="scientific">Mycena maculata</name>
    <dbReference type="NCBI Taxonomy" id="230809"/>
    <lineage>
        <taxon>Eukaryota</taxon>
        <taxon>Fungi</taxon>
        <taxon>Dikarya</taxon>
        <taxon>Basidiomycota</taxon>
        <taxon>Agaricomycotina</taxon>
        <taxon>Agaricomycetes</taxon>
        <taxon>Agaricomycetidae</taxon>
        <taxon>Agaricales</taxon>
        <taxon>Marasmiineae</taxon>
        <taxon>Mycenaceae</taxon>
        <taxon>Mycena</taxon>
    </lineage>
</organism>
<accession>A0AAD7MTT8</accession>